<dbReference type="NCBIfam" id="TIGR00043">
    <property type="entry name" value="rRNA maturation RNase YbeY"/>
    <property type="match status" value="1"/>
</dbReference>
<dbReference type="InterPro" id="IPR002036">
    <property type="entry name" value="YbeY"/>
</dbReference>
<name>A0A645C5K9_9ZZZZ</name>
<evidence type="ECO:0000256" key="7">
    <source>
        <dbReference type="ARBA" id="ARBA00022833"/>
    </source>
</evidence>
<dbReference type="PANTHER" id="PTHR46986:SF1">
    <property type="entry name" value="ENDORIBONUCLEASE YBEY, CHLOROPLASTIC"/>
    <property type="match status" value="1"/>
</dbReference>
<dbReference type="AlphaFoldDB" id="A0A645C5K9"/>
<keyword evidence="5" id="KW-0255">Endonuclease</keyword>
<evidence type="ECO:0000256" key="1">
    <source>
        <dbReference type="ARBA" id="ARBA00001947"/>
    </source>
</evidence>
<keyword evidence="7" id="KW-0862">Zinc</keyword>
<dbReference type="PANTHER" id="PTHR46986">
    <property type="entry name" value="ENDORIBONUCLEASE YBEY, CHLOROPLASTIC"/>
    <property type="match status" value="1"/>
</dbReference>
<proteinExistence type="inferred from homology"/>
<evidence type="ECO:0000313" key="8">
    <source>
        <dbReference type="EMBL" id="MPM70613.1"/>
    </source>
</evidence>
<keyword evidence="3" id="KW-0540">Nuclease</keyword>
<protein>
    <submittedName>
        <fullName evidence="8">Endoribonuclease YbeY</fullName>
        <ecNumber evidence="8">3.1.-.-</ecNumber>
    </submittedName>
</protein>
<keyword evidence="6 8" id="KW-0378">Hydrolase</keyword>
<comment type="cofactor">
    <cofactor evidence="1">
        <name>Zn(2+)</name>
        <dbReference type="ChEBI" id="CHEBI:29105"/>
    </cofactor>
</comment>
<dbReference type="GO" id="GO:0004519">
    <property type="term" value="F:endonuclease activity"/>
    <property type="evidence" value="ECO:0007669"/>
    <property type="project" value="UniProtKB-KW"/>
</dbReference>
<sequence>MEIIVINQCKEANIEALTKYYELIADQTQRKLKLDKQYSLSVIFVTDEQIKIINRDYRQIDKPTDVISFASLDHMEPFELEAEEVELGDIFISVDAINRQAAEYGHSNLREASFLFMHGLLHLLGYDHMTSQDESVMFTLQDTILDVIIKR</sequence>
<dbReference type="Pfam" id="PF02130">
    <property type="entry name" value="YbeY"/>
    <property type="match status" value="1"/>
</dbReference>
<keyword evidence="4" id="KW-0479">Metal-binding</keyword>
<dbReference type="GO" id="GO:0006364">
    <property type="term" value="P:rRNA processing"/>
    <property type="evidence" value="ECO:0007669"/>
    <property type="project" value="InterPro"/>
</dbReference>
<comment type="caution">
    <text evidence="8">The sequence shown here is derived from an EMBL/GenBank/DDBJ whole genome shotgun (WGS) entry which is preliminary data.</text>
</comment>
<evidence type="ECO:0000256" key="2">
    <source>
        <dbReference type="ARBA" id="ARBA00010875"/>
    </source>
</evidence>
<gene>
    <name evidence="8" type="primary">ybeY_31</name>
    <name evidence="8" type="ORF">SDC9_117568</name>
</gene>
<dbReference type="PROSITE" id="PS01306">
    <property type="entry name" value="UPF0054"/>
    <property type="match status" value="1"/>
</dbReference>
<evidence type="ECO:0000256" key="6">
    <source>
        <dbReference type="ARBA" id="ARBA00022801"/>
    </source>
</evidence>
<evidence type="ECO:0000256" key="4">
    <source>
        <dbReference type="ARBA" id="ARBA00022723"/>
    </source>
</evidence>
<dbReference type="EMBL" id="VSSQ01023577">
    <property type="protein sequence ID" value="MPM70613.1"/>
    <property type="molecule type" value="Genomic_DNA"/>
</dbReference>
<dbReference type="GO" id="GO:0004222">
    <property type="term" value="F:metalloendopeptidase activity"/>
    <property type="evidence" value="ECO:0007669"/>
    <property type="project" value="InterPro"/>
</dbReference>
<reference evidence="8" key="1">
    <citation type="submission" date="2019-08" db="EMBL/GenBank/DDBJ databases">
        <authorList>
            <person name="Kucharzyk K."/>
            <person name="Murdoch R.W."/>
            <person name="Higgins S."/>
            <person name="Loffler F."/>
        </authorList>
    </citation>
    <scope>NUCLEOTIDE SEQUENCE</scope>
</reference>
<accession>A0A645C5K9</accession>
<dbReference type="InterPro" id="IPR023091">
    <property type="entry name" value="MetalPrtase_cat_dom_sf_prd"/>
</dbReference>
<evidence type="ECO:0000256" key="5">
    <source>
        <dbReference type="ARBA" id="ARBA00022759"/>
    </source>
</evidence>
<comment type="similarity">
    <text evidence="2">Belongs to the endoribonuclease YbeY family.</text>
</comment>
<dbReference type="Gene3D" id="3.40.390.30">
    <property type="entry name" value="Metalloproteases ('zincins'), catalytic domain"/>
    <property type="match status" value="1"/>
</dbReference>
<dbReference type="GO" id="GO:0046872">
    <property type="term" value="F:metal ion binding"/>
    <property type="evidence" value="ECO:0007669"/>
    <property type="project" value="UniProtKB-KW"/>
</dbReference>
<dbReference type="SUPFAM" id="SSF55486">
    <property type="entry name" value="Metalloproteases ('zincins'), catalytic domain"/>
    <property type="match status" value="1"/>
</dbReference>
<dbReference type="InterPro" id="IPR020549">
    <property type="entry name" value="YbeY_CS"/>
</dbReference>
<dbReference type="HAMAP" id="MF_00009">
    <property type="entry name" value="Endoribonucl_YbeY"/>
    <property type="match status" value="1"/>
</dbReference>
<dbReference type="EC" id="3.1.-.-" evidence="8"/>
<evidence type="ECO:0000256" key="3">
    <source>
        <dbReference type="ARBA" id="ARBA00022722"/>
    </source>
</evidence>
<organism evidence="8">
    <name type="scientific">bioreactor metagenome</name>
    <dbReference type="NCBI Taxonomy" id="1076179"/>
    <lineage>
        <taxon>unclassified sequences</taxon>
        <taxon>metagenomes</taxon>
        <taxon>ecological metagenomes</taxon>
    </lineage>
</organism>